<sequence length="255" mass="29189">MILKSQFLLILLLSSISTAFAAPAECQKTMGWNNDNPLQQKSPDELHISRDIELMQRVLAKLDCKIKFVQMPWARSIVELENGRIDIMGGAYKTQDRQQFAWYSDLAFESANVLFMRTEDINKYSITSLQDIQKYQLRIGTQINVIYSDEFNSLLADKNFARLIHPNTSRQALWNMLEIGRIDGFISELTLGMSELKKLDLNAQISPSDFVVSRQATYFIFSKKSVTADFVKAVDHELALMSDLGVLESLQKKYQ</sequence>
<dbReference type="EMBL" id="LSNE01000007">
    <property type="protein sequence ID" value="KXI28081.1"/>
    <property type="molecule type" value="Genomic_DNA"/>
</dbReference>
<feature type="domain" description="Solute-binding protein family 3/N-terminal" evidence="4">
    <location>
        <begin position="45"/>
        <end position="255"/>
    </location>
</feature>
<feature type="chain" id="PRO_5007469395" description="Solute-binding protein family 3/N-terminal domain-containing protein" evidence="3">
    <location>
        <begin position="22"/>
        <end position="255"/>
    </location>
</feature>
<dbReference type="STRING" id="1799789.AX660_16985"/>
<dbReference type="Proteomes" id="UP000070299">
    <property type="component" value="Unassembled WGS sequence"/>
</dbReference>
<evidence type="ECO:0000256" key="2">
    <source>
        <dbReference type="ARBA" id="ARBA00022729"/>
    </source>
</evidence>
<evidence type="ECO:0000313" key="5">
    <source>
        <dbReference type="EMBL" id="KXI28081.1"/>
    </source>
</evidence>
<comment type="similarity">
    <text evidence="1">Belongs to the bacterial solute-binding protein 3 family.</text>
</comment>
<evidence type="ECO:0000313" key="6">
    <source>
        <dbReference type="Proteomes" id="UP000070299"/>
    </source>
</evidence>
<dbReference type="Gene3D" id="3.40.190.10">
    <property type="entry name" value="Periplasmic binding protein-like II"/>
    <property type="match status" value="2"/>
</dbReference>
<accession>A0A135ZYM9</accession>
<dbReference type="RefSeq" id="WP_068378058.1">
    <property type="nucleotide sequence ID" value="NZ_LSNE01000007.1"/>
</dbReference>
<dbReference type="OrthoDB" id="9768183at2"/>
<feature type="signal peptide" evidence="3">
    <location>
        <begin position="1"/>
        <end position="21"/>
    </location>
</feature>
<evidence type="ECO:0000256" key="3">
    <source>
        <dbReference type="SAM" id="SignalP"/>
    </source>
</evidence>
<dbReference type="Pfam" id="PF00497">
    <property type="entry name" value="SBP_bac_3"/>
    <property type="match status" value="1"/>
</dbReference>
<organism evidence="5 6">
    <name type="scientific">Paraglaciecola hydrolytica</name>
    <dbReference type="NCBI Taxonomy" id="1799789"/>
    <lineage>
        <taxon>Bacteria</taxon>
        <taxon>Pseudomonadati</taxon>
        <taxon>Pseudomonadota</taxon>
        <taxon>Gammaproteobacteria</taxon>
        <taxon>Alteromonadales</taxon>
        <taxon>Alteromonadaceae</taxon>
        <taxon>Paraglaciecola</taxon>
    </lineage>
</organism>
<reference evidence="6" key="1">
    <citation type="submission" date="2016-02" db="EMBL/GenBank/DDBJ databases">
        <authorList>
            <person name="Schultz-Johansen M."/>
            <person name="Glaring M.A."/>
            <person name="Bech P.K."/>
            <person name="Stougaard P."/>
        </authorList>
    </citation>
    <scope>NUCLEOTIDE SEQUENCE [LARGE SCALE GENOMIC DNA]</scope>
    <source>
        <strain evidence="6">S66</strain>
    </source>
</reference>
<proteinExistence type="inferred from homology"/>
<dbReference type="SUPFAM" id="SSF53850">
    <property type="entry name" value="Periplasmic binding protein-like II"/>
    <property type="match status" value="1"/>
</dbReference>
<name>A0A135ZYM9_9ALTE</name>
<dbReference type="AlphaFoldDB" id="A0A135ZYM9"/>
<keyword evidence="2 3" id="KW-0732">Signal</keyword>
<gene>
    <name evidence="5" type="ORF">AX660_16985</name>
</gene>
<keyword evidence="6" id="KW-1185">Reference proteome</keyword>
<dbReference type="InterPro" id="IPR001638">
    <property type="entry name" value="Solute-binding_3/MltF_N"/>
</dbReference>
<evidence type="ECO:0000259" key="4">
    <source>
        <dbReference type="SMART" id="SM00062"/>
    </source>
</evidence>
<protein>
    <recommendedName>
        <fullName evidence="4">Solute-binding protein family 3/N-terminal domain-containing protein</fullName>
    </recommendedName>
</protein>
<dbReference type="PANTHER" id="PTHR35936">
    <property type="entry name" value="MEMBRANE-BOUND LYTIC MUREIN TRANSGLYCOSYLASE F"/>
    <property type="match status" value="1"/>
</dbReference>
<dbReference type="SMART" id="SM00062">
    <property type="entry name" value="PBPb"/>
    <property type="match status" value="1"/>
</dbReference>
<evidence type="ECO:0000256" key="1">
    <source>
        <dbReference type="ARBA" id="ARBA00010333"/>
    </source>
</evidence>
<comment type="caution">
    <text evidence="5">The sequence shown here is derived from an EMBL/GenBank/DDBJ whole genome shotgun (WGS) entry which is preliminary data.</text>
</comment>
<dbReference type="PANTHER" id="PTHR35936:SF17">
    <property type="entry name" value="ARGININE-BINDING EXTRACELLULAR PROTEIN ARTP"/>
    <property type="match status" value="1"/>
</dbReference>